<dbReference type="PANTHER" id="PTHR33286">
    <property type="entry name" value="BIFUNCTIONAL INHIBITOR/LIPID-TRANSFER PROTEIN/SEED STORAGE 2S ALBUMIN SUPERFAMILY PROTEIN"/>
    <property type="match status" value="1"/>
</dbReference>
<dbReference type="Pfam" id="PF14368">
    <property type="entry name" value="LTP_2"/>
    <property type="match status" value="1"/>
</dbReference>
<keyword evidence="4" id="KW-1185">Reference proteome</keyword>
<organism evidence="3 4">
    <name type="scientific">Protea cynaroides</name>
    <dbReference type="NCBI Taxonomy" id="273540"/>
    <lineage>
        <taxon>Eukaryota</taxon>
        <taxon>Viridiplantae</taxon>
        <taxon>Streptophyta</taxon>
        <taxon>Embryophyta</taxon>
        <taxon>Tracheophyta</taxon>
        <taxon>Spermatophyta</taxon>
        <taxon>Magnoliopsida</taxon>
        <taxon>Proteales</taxon>
        <taxon>Proteaceae</taxon>
        <taxon>Protea</taxon>
    </lineage>
</organism>
<feature type="domain" description="Bifunctional inhibitor/plant lipid transfer protein/seed storage helical" evidence="2">
    <location>
        <begin position="11"/>
        <end position="107"/>
    </location>
</feature>
<keyword evidence="1" id="KW-0732">Signal</keyword>
<feature type="chain" id="PRO_5040183686" description="Bifunctional inhibitor/plant lipid transfer protein/seed storage helical domain-containing protein" evidence="1">
    <location>
        <begin position="29"/>
        <end position="121"/>
    </location>
</feature>
<sequence length="121" mass="12774">MAVFSVRCFALAALLIAGILISSNHVSAQTCQPVDFTGLRKNCLKYVIIFGPKISPSADCCNVVNKVDIPCFCAQVPSGAQTVVSLKKVVYVAETCGLKVPPPGTKCGSKNPSLYYASCDL</sequence>
<evidence type="ECO:0000259" key="2">
    <source>
        <dbReference type="Pfam" id="PF14368"/>
    </source>
</evidence>
<name>A0A9Q0KFN9_9MAGN</name>
<proteinExistence type="predicted"/>
<evidence type="ECO:0000313" key="4">
    <source>
        <dbReference type="Proteomes" id="UP001141806"/>
    </source>
</evidence>
<dbReference type="AlphaFoldDB" id="A0A9Q0KFN9"/>
<dbReference type="PANTHER" id="PTHR33286:SF42">
    <property type="entry name" value="BIFUNCTIONAL INHIBITOR_PLANT LIPID TRANSFER PROTEIN_SEED STORAGE HELICAL DOMAIN-CONTAINING PROTEIN"/>
    <property type="match status" value="1"/>
</dbReference>
<dbReference type="SUPFAM" id="SSF47699">
    <property type="entry name" value="Bifunctional inhibitor/lipid-transfer protein/seed storage 2S albumin"/>
    <property type="match status" value="1"/>
</dbReference>
<dbReference type="InterPro" id="IPR044741">
    <property type="entry name" value="NsLTP-like"/>
</dbReference>
<evidence type="ECO:0000313" key="3">
    <source>
        <dbReference type="EMBL" id="KAJ4969662.1"/>
    </source>
</evidence>
<evidence type="ECO:0000256" key="1">
    <source>
        <dbReference type="SAM" id="SignalP"/>
    </source>
</evidence>
<dbReference type="CDD" id="cd04660">
    <property type="entry name" value="nsLTP_like"/>
    <property type="match status" value="1"/>
</dbReference>
<dbReference type="InterPro" id="IPR016140">
    <property type="entry name" value="Bifunc_inhib/LTP/seed_store"/>
</dbReference>
<reference evidence="3" key="1">
    <citation type="journal article" date="2023" name="Plant J.">
        <title>The genome of the king protea, Protea cynaroides.</title>
        <authorList>
            <person name="Chang J."/>
            <person name="Duong T.A."/>
            <person name="Schoeman C."/>
            <person name="Ma X."/>
            <person name="Roodt D."/>
            <person name="Barker N."/>
            <person name="Li Z."/>
            <person name="Van de Peer Y."/>
            <person name="Mizrachi E."/>
        </authorList>
    </citation>
    <scope>NUCLEOTIDE SEQUENCE</scope>
    <source>
        <tissue evidence="3">Young leaves</tissue>
    </source>
</reference>
<dbReference type="Gene3D" id="1.10.110.10">
    <property type="entry name" value="Plant lipid-transfer and hydrophobic proteins"/>
    <property type="match status" value="1"/>
</dbReference>
<dbReference type="EMBL" id="JAMYWD010000005">
    <property type="protein sequence ID" value="KAJ4969662.1"/>
    <property type="molecule type" value="Genomic_DNA"/>
</dbReference>
<dbReference type="Proteomes" id="UP001141806">
    <property type="component" value="Unassembled WGS sequence"/>
</dbReference>
<feature type="signal peptide" evidence="1">
    <location>
        <begin position="1"/>
        <end position="28"/>
    </location>
</feature>
<dbReference type="InterPro" id="IPR036312">
    <property type="entry name" value="Bifun_inhib/LTP/seed_sf"/>
</dbReference>
<gene>
    <name evidence="3" type="ORF">NE237_002761</name>
</gene>
<dbReference type="OrthoDB" id="653734at2759"/>
<protein>
    <recommendedName>
        <fullName evidence="2">Bifunctional inhibitor/plant lipid transfer protein/seed storage helical domain-containing protein</fullName>
    </recommendedName>
</protein>
<accession>A0A9Q0KFN9</accession>
<comment type="caution">
    <text evidence="3">The sequence shown here is derived from an EMBL/GenBank/DDBJ whole genome shotgun (WGS) entry which is preliminary data.</text>
</comment>